<comment type="caution">
    <text evidence="1">The sequence shown here is derived from an EMBL/GenBank/DDBJ whole genome shotgun (WGS) entry which is preliminary data.</text>
</comment>
<protein>
    <submittedName>
        <fullName evidence="1">Uncharacterized protein</fullName>
    </submittedName>
</protein>
<gene>
    <name evidence="1" type="ORF">FHP25_06140</name>
</gene>
<accession>A0A5C8PT21</accession>
<dbReference type="OrthoDB" id="6853586at2"/>
<dbReference type="EMBL" id="VDUZ01000005">
    <property type="protein sequence ID" value="TXL79521.1"/>
    <property type="molecule type" value="Genomic_DNA"/>
</dbReference>
<organism evidence="1 2">
    <name type="scientific">Vineibacter terrae</name>
    <dbReference type="NCBI Taxonomy" id="2586908"/>
    <lineage>
        <taxon>Bacteria</taxon>
        <taxon>Pseudomonadati</taxon>
        <taxon>Pseudomonadota</taxon>
        <taxon>Alphaproteobacteria</taxon>
        <taxon>Hyphomicrobiales</taxon>
        <taxon>Vineibacter</taxon>
    </lineage>
</organism>
<evidence type="ECO:0000313" key="1">
    <source>
        <dbReference type="EMBL" id="TXL79521.1"/>
    </source>
</evidence>
<dbReference type="Proteomes" id="UP000321638">
    <property type="component" value="Unassembled WGS sequence"/>
</dbReference>
<keyword evidence="2" id="KW-1185">Reference proteome</keyword>
<reference evidence="1 2" key="1">
    <citation type="submission" date="2019-06" db="EMBL/GenBank/DDBJ databases">
        <title>New taxonomy in bacterial strain CC-CFT640, isolated from vineyard.</title>
        <authorList>
            <person name="Lin S.-Y."/>
            <person name="Tsai C.-F."/>
            <person name="Young C.-C."/>
        </authorList>
    </citation>
    <scope>NUCLEOTIDE SEQUENCE [LARGE SCALE GENOMIC DNA]</scope>
    <source>
        <strain evidence="1 2">CC-CFT640</strain>
    </source>
</reference>
<dbReference type="RefSeq" id="WP_147846028.1">
    <property type="nucleotide sequence ID" value="NZ_VDUZ01000005.1"/>
</dbReference>
<evidence type="ECO:0000313" key="2">
    <source>
        <dbReference type="Proteomes" id="UP000321638"/>
    </source>
</evidence>
<dbReference type="AlphaFoldDB" id="A0A5C8PT21"/>
<proteinExistence type="predicted"/>
<name>A0A5C8PT21_9HYPH</name>
<sequence>MQFRPFDTLSEAFVRVRSRPPRTIYLILGLEGARYYVFFSQPDLGQLMNRLATQKVGINMEIEELKRLQPDDDHVLLPSQVAQRLAGFNANHNARRARTEGLTPHLLEQAQALGVQQDAGHAEMFMIESWRRCVDDFMMHRHRYPKRGEIFLSHTPCRTSDDQPSPAMLVDGRNYPTSCRAKLYTFFKANPGIRWKIWYELRFGSAEQLNDTELASDFPGIEIARMTPDVLHLI</sequence>